<keyword evidence="2" id="KW-1185">Reference proteome</keyword>
<proteinExistence type="predicted"/>
<name>A0A2S5IUK8_9MICC</name>
<evidence type="ECO:0000313" key="1">
    <source>
        <dbReference type="EMBL" id="PPB48217.1"/>
    </source>
</evidence>
<gene>
    <name evidence="1" type="ORF">C4K88_14720</name>
</gene>
<accession>A0A2S5IUK8</accession>
<dbReference type="Proteomes" id="UP000239297">
    <property type="component" value="Unassembled WGS sequence"/>
</dbReference>
<reference evidence="1 2" key="1">
    <citation type="journal article" date="2014" name="Int. J. Syst. Evol. Microbiol.">
        <title>Arthrobacter pityocampae sp. nov., isolated from Thaumetopoea pityocampa (Lep., Thaumetopoeidae).</title>
        <authorList>
            <person name="Ince I.A."/>
            <person name="Demirbag Z."/>
            <person name="Kati H."/>
        </authorList>
    </citation>
    <scope>NUCLEOTIDE SEQUENCE [LARGE SCALE GENOMIC DNA]</scope>
    <source>
        <strain evidence="1 2">Tp2</strain>
    </source>
</reference>
<dbReference type="AlphaFoldDB" id="A0A2S5IUK8"/>
<protein>
    <submittedName>
        <fullName evidence="1">Uncharacterized protein</fullName>
    </submittedName>
</protein>
<comment type="caution">
    <text evidence="1">The sequence shown here is derived from an EMBL/GenBank/DDBJ whole genome shotgun (WGS) entry which is preliminary data.</text>
</comment>
<dbReference type="EMBL" id="PRKW01000006">
    <property type="protein sequence ID" value="PPB48217.1"/>
    <property type="molecule type" value="Genomic_DNA"/>
</dbReference>
<organism evidence="1 2">
    <name type="scientific">Arthrobacter pityocampae</name>
    <dbReference type="NCBI Taxonomy" id="547334"/>
    <lineage>
        <taxon>Bacteria</taxon>
        <taxon>Bacillati</taxon>
        <taxon>Actinomycetota</taxon>
        <taxon>Actinomycetes</taxon>
        <taxon>Micrococcales</taxon>
        <taxon>Micrococcaceae</taxon>
        <taxon>Arthrobacter</taxon>
    </lineage>
</organism>
<evidence type="ECO:0000313" key="2">
    <source>
        <dbReference type="Proteomes" id="UP000239297"/>
    </source>
</evidence>
<sequence length="113" mass="10652">MRAAVTAETATPAASNAAMRATAALLSSVATAVWTFRPLFVPVGAATAPGATGATTTGATGAGPTGVTPCPAGTTGAGATGAGSTPMALASHAARNALNRARSSPARASFPLS</sequence>